<feature type="region of interest" description="Disordered" evidence="1">
    <location>
        <begin position="68"/>
        <end position="106"/>
    </location>
</feature>
<evidence type="ECO:0000256" key="1">
    <source>
        <dbReference type="SAM" id="MobiDB-lite"/>
    </source>
</evidence>
<dbReference type="GO" id="GO:0003677">
    <property type="term" value="F:DNA binding"/>
    <property type="evidence" value="ECO:0007669"/>
    <property type="project" value="InterPro"/>
</dbReference>
<accession>A0AAV0WQN8</accession>
<feature type="domain" description="BESS" evidence="2">
    <location>
        <begin position="21"/>
        <end position="53"/>
    </location>
</feature>
<sequence>MYWTLTTFGVKTTNDFYVCEIDLFFKSIAISVKKLSPALINEAKMKSLQMVFELETRNTSTFVNLPQYSPAPSTSFPSQSLESVDVNNDYGNENEVNPHEPNYIQL</sequence>
<proteinExistence type="predicted"/>
<protein>
    <recommendedName>
        <fullName evidence="2">BESS domain-containing protein</fullName>
    </recommendedName>
</protein>
<evidence type="ECO:0000313" key="3">
    <source>
        <dbReference type="EMBL" id="CAI6358141.1"/>
    </source>
</evidence>
<dbReference type="Proteomes" id="UP001160148">
    <property type="component" value="Unassembled WGS sequence"/>
</dbReference>
<comment type="caution">
    <text evidence="3">The sequence shown here is derived from an EMBL/GenBank/DDBJ whole genome shotgun (WGS) entry which is preliminary data.</text>
</comment>
<organism evidence="3 4">
    <name type="scientific">Macrosiphum euphorbiae</name>
    <name type="common">potato aphid</name>
    <dbReference type="NCBI Taxonomy" id="13131"/>
    <lineage>
        <taxon>Eukaryota</taxon>
        <taxon>Metazoa</taxon>
        <taxon>Ecdysozoa</taxon>
        <taxon>Arthropoda</taxon>
        <taxon>Hexapoda</taxon>
        <taxon>Insecta</taxon>
        <taxon>Pterygota</taxon>
        <taxon>Neoptera</taxon>
        <taxon>Paraneoptera</taxon>
        <taxon>Hemiptera</taxon>
        <taxon>Sternorrhyncha</taxon>
        <taxon>Aphidomorpha</taxon>
        <taxon>Aphidoidea</taxon>
        <taxon>Aphididae</taxon>
        <taxon>Macrosiphini</taxon>
        <taxon>Macrosiphum</taxon>
    </lineage>
</organism>
<dbReference type="InterPro" id="IPR004210">
    <property type="entry name" value="BESS_motif"/>
</dbReference>
<dbReference type="EMBL" id="CARXXK010000002">
    <property type="protein sequence ID" value="CAI6358141.1"/>
    <property type="molecule type" value="Genomic_DNA"/>
</dbReference>
<gene>
    <name evidence="3" type="ORF">MEUPH1_LOCUS13691</name>
</gene>
<evidence type="ECO:0000313" key="4">
    <source>
        <dbReference type="Proteomes" id="UP001160148"/>
    </source>
</evidence>
<feature type="compositionally biased region" description="Polar residues" evidence="1">
    <location>
        <begin position="68"/>
        <end position="95"/>
    </location>
</feature>
<evidence type="ECO:0000259" key="2">
    <source>
        <dbReference type="Pfam" id="PF02944"/>
    </source>
</evidence>
<reference evidence="3 4" key="1">
    <citation type="submission" date="2023-01" db="EMBL/GenBank/DDBJ databases">
        <authorList>
            <person name="Whitehead M."/>
        </authorList>
    </citation>
    <scope>NUCLEOTIDE SEQUENCE [LARGE SCALE GENOMIC DNA]</scope>
</reference>
<name>A0AAV0WQN8_9HEMI</name>
<dbReference type="Pfam" id="PF02944">
    <property type="entry name" value="BESS"/>
    <property type="match status" value="1"/>
</dbReference>
<keyword evidence="4" id="KW-1185">Reference proteome</keyword>
<dbReference type="AlphaFoldDB" id="A0AAV0WQN8"/>